<keyword evidence="4 5" id="KW-0326">Glycosidase</keyword>
<evidence type="ECO:0000256" key="1">
    <source>
        <dbReference type="ARBA" id="ARBA00004834"/>
    </source>
</evidence>
<reference evidence="6 7" key="1">
    <citation type="journal article" date="2021" name="Environ. Microbiol.">
        <title>Genetic insights into the dark matter of the mammalian gut microbiota through targeted genome reconstruction.</title>
        <authorList>
            <person name="Lugli G.A."/>
            <person name="Alessandri G."/>
            <person name="Milani C."/>
            <person name="Viappiani A."/>
            <person name="Fontana F."/>
            <person name="Tarracchini C."/>
            <person name="Mancabelli L."/>
            <person name="Argentini C."/>
            <person name="Ruiz L."/>
            <person name="Margolles A."/>
            <person name="van Sinderen D."/>
            <person name="Turroni F."/>
            <person name="Ventura M."/>
        </authorList>
    </citation>
    <scope>NUCLEOTIDE SEQUENCE [LARGE SCALE GENOMIC DNA]</scope>
    <source>
        <strain evidence="6 7">MA2</strain>
    </source>
</reference>
<evidence type="ECO:0000256" key="2">
    <source>
        <dbReference type="ARBA" id="ARBA00009865"/>
    </source>
</evidence>
<dbReference type="Proteomes" id="UP000773064">
    <property type="component" value="Unassembled WGS sequence"/>
</dbReference>
<dbReference type="Gene3D" id="2.115.10.20">
    <property type="entry name" value="Glycosyl hydrolase domain, family 43"/>
    <property type="match status" value="1"/>
</dbReference>
<dbReference type="PANTHER" id="PTHR43301:SF3">
    <property type="entry name" value="ARABINAN ENDO-1,5-ALPHA-L-ARABINOSIDASE A-RELATED"/>
    <property type="match status" value="1"/>
</dbReference>
<evidence type="ECO:0000256" key="5">
    <source>
        <dbReference type="RuleBase" id="RU361187"/>
    </source>
</evidence>
<comment type="similarity">
    <text evidence="2 5">Belongs to the glycosyl hydrolase 43 family.</text>
</comment>
<dbReference type="Pfam" id="PF04616">
    <property type="entry name" value="Glyco_hydro_43"/>
    <property type="match status" value="1"/>
</dbReference>
<accession>A0ABS5UPG6</accession>
<evidence type="ECO:0000313" key="6">
    <source>
        <dbReference type="EMBL" id="MBT1172771.1"/>
    </source>
</evidence>
<sequence>MTVSTTIPTAAPASPRTEAYIFVHFIGDEQTPTDEQIYFALSRDGVHWHDLRPAGKPALTWLGGEQGVRDPHIERDPRGGFHIVATDLSIHHRGGWGPHDGATTDGSTGLVIWNSPDLVHWDEPYLVDVASKIPGAGMAWAPEACWDPDKKQWIVFWATMTNTDEPGSPLNNELGDRCNMYYATTVDFREFSNPVKWIDRRNGIIDTTMLRDEDGWWYRASKDSEITIERTRNPYATTYEVLRTDAPDEWSYVGTLTDILGNGRYSWRYLEGPELFRYNDADVKVINGREMRYGLMCDQYAEAKGYLPFRSADLSSREPADWAVAGDIDFGGLKKRHGAILPITAAEYDAIETAYAL</sequence>
<evidence type="ECO:0000256" key="3">
    <source>
        <dbReference type="ARBA" id="ARBA00022801"/>
    </source>
</evidence>
<organism evidence="6 7">
    <name type="scientific">Bifidobacterium santillanense</name>
    <dbReference type="NCBI Taxonomy" id="2809028"/>
    <lineage>
        <taxon>Bacteria</taxon>
        <taxon>Bacillati</taxon>
        <taxon>Actinomycetota</taxon>
        <taxon>Actinomycetes</taxon>
        <taxon>Bifidobacteriales</taxon>
        <taxon>Bifidobacteriaceae</taxon>
        <taxon>Bifidobacterium</taxon>
    </lineage>
</organism>
<dbReference type="InterPro" id="IPR023296">
    <property type="entry name" value="Glyco_hydro_beta-prop_sf"/>
</dbReference>
<dbReference type="GO" id="GO:0016787">
    <property type="term" value="F:hydrolase activity"/>
    <property type="evidence" value="ECO:0007669"/>
    <property type="project" value="UniProtKB-KW"/>
</dbReference>
<dbReference type="InterPro" id="IPR050727">
    <property type="entry name" value="GH43_arabinanases"/>
</dbReference>
<proteinExistence type="inferred from homology"/>
<dbReference type="CDD" id="cd08983">
    <property type="entry name" value="GH43_Bt3655-like"/>
    <property type="match status" value="1"/>
</dbReference>
<dbReference type="EMBL" id="JAFEJS010000004">
    <property type="protein sequence ID" value="MBT1172771.1"/>
    <property type="molecule type" value="Genomic_DNA"/>
</dbReference>
<gene>
    <name evidence="6" type="ORF">JS528_05265</name>
</gene>
<dbReference type="InterPro" id="IPR006710">
    <property type="entry name" value="Glyco_hydro_43"/>
</dbReference>
<evidence type="ECO:0000313" key="7">
    <source>
        <dbReference type="Proteomes" id="UP000773064"/>
    </source>
</evidence>
<protein>
    <submittedName>
        <fullName evidence="6">Glycoside hydrolase family 43 protein</fullName>
    </submittedName>
</protein>
<dbReference type="RefSeq" id="WP_214358045.1">
    <property type="nucleotide sequence ID" value="NZ_JAFEJS010000004.1"/>
</dbReference>
<keyword evidence="7" id="KW-1185">Reference proteome</keyword>
<name>A0ABS5UPG6_9BIFI</name>
<keyword evidence="3 5" id="KW-0378">Hydrolase</keyword>
<dbReference type="SUPFAM" id="SSF75005">
    <property type="entry name" value="Arabinanase/levansucrase/invertase"/>
    <property type="match status" value="1"/>
</dbReference>
<comment type="pathway">
    <text evidence="1">Glycan metabolism; L-arabinan degradation.</text>
</comment>
<dbReference type="PANTHER" id="PTHR43301">
    <property type="entry name" value="ARABINAN ENDO-1,5-ALPHA-L-ARABINOSIDASE"/>
    <property type="match status" value="1"/>
</dbReference>
<comment type="caution">
    <text evidence="6">The sequence shown here is derived from an EMBL/GenBank/DDBJ whole genome shotgun (WGS) entry which is preliminary data.</text>
</comment>
<evidence type="ECO:0000256" key="4">
    <source>
        <dbReference type="ARBA" id="ARBA00023295"/>
    </source>
</evidence>